<dbReference type="Pfam" id="PF04413">
    <property type="entry name" value="Glycos_transf_N"/>
    <property type="match status" value="1"/>
</dbReference>
<evidence type="ECO:0000256" key="4">
    <source>
        <dbReference type="ARBA" id="ARBA00019077"/>
    </source>
</evidence>
<comment type="similarity">
    <text evidence="10">Belongs to the glycosyltransferase group 1 family.</text>
</comment>
<name>A0AAN0MDA8_9RHOB</name>
<organism evidence="12 13">
    <name type="scientific">Yoonia rhodophyticola</name>
    <dbReference type="NCBI Taxonomy" id="3137370"/>
    <lineage>
        <taxon>Bacteria</taxon>
        <taxon>Pseudomonadati</taxon>
        <taxon>Pseudomonadota</taxon>
        <taxon>Alphaproteobacteria</taxon>
        <taxon>Rhodobacterales</taxon>
        <taxon>Paracoccaceae</taxon>
        <taxon>Yoonia</taxon>
    </lineage>
</organism>
<evidence type="ECO:0000256" key="10">
    <source>
        <dbReference type="RuleBase" id="RU365103"/>
    </source>
</evidence>
<sequence length="411" mass="44673">MTRGWPLRLYLLASYGLALLAPLILRKRLARGKETAGSVRAKRGLDLPPRPRGRLIWIHAVGLGEVMSLRGLIDFMAADDPKAHFLVTSSTKASAAVFARNLPPRTTHHFLPIDAPPYRGRFLDHFQPNLCVWAEQDLWPGFVSDLAKRRIPQAVIAARMNAASFRKHQKARGLYANLYQAMALITAQDQRTADHLQMLGGTGEVAVTGSLKPSAPALHCEAAELTAVRQGIGDRFVWAVAPAHPADQTVAVEAHERLCAHQPDALLIIAPRFPDRAQGAYPRRSKGQMPGPADKTWLCDTYGELGLIYRLSKAVLIGGTFSDIEGHNPWEAVNLDNAILHGPHTDNFATDFAMLDAADGALSVADATDIVAALQNTGLQAVARNARTVAENARAQTQTLARQLLDICDDG</sequence>
<keyword evidence="10" id="KW-0472">Membrane</keyword>
<comment type="pathway">
    <text evidence="2 10">Bacterial outer membrane biogenesis; LPS core biosynthesis.</text>
</comment>
<evidence type="ECO:0000256" key="5">
    <source>
        <dbReference type="ARBA" id="ARBA00022679"/>
    </source>
</evidence>
<dbReference type="Gene3D" id="3.40.50.2000">
    <property type="entry name" value="Glycogen Phosphorylase B"/>
    <property type="match status" value="1"/>
</dbReference>
<comment type="function">
    <text evidence="1 10">Involved in lipopolysaccharide (LPS) biosynthesis. Catalyzes the transfer of 3-deoxy-D-manno-octulosonate (Kdo) residue(s) from CMP-Kdo to lipid IV(A), the tetraacyldisaccharide-1,4'-bisphosphate precursor of lipid A.</text>
</comment>
<dbReference type="AlphaFoldDB" id="A0AAN0MDA8"/>
<comment type="subcellular location">
    <subcellularLocation>
        <location evidence="10">Cell membrane</location>
    </subcellularLocation>
</comment>
<dbReference type="EC" id="2.4.99.12" evidence="3 10"/>
<keyword evidence="13" id="KW-1185">Reference proteome</keyword>
<keyword evidence="5 10" id="KW-0808">Transferase</keyword>
<dbReference type="Gene3D" id="3.40.50.11720">
    <property type="entry name" value="3-Deoxy-D-manno-octulosonic-acid transferase, N-terminal domain"/>
    <property type="match status" value="1"/>
</dbReference>
<keyword evidence="10" id="KW-1133">Transmembrane helix</keyword>
<evidence type="ECO:0000256" key="3">
    <source>
        <dbReference type="ARBA" id="ARBA00012621"/>
    </source>
</evidence>
<dbReference type="GO" id="GO:0009244">
    <property type="term" value="P:lipopolysaccharide core region biosynthetic process"/>
    <property type="evidence" value="ECO:0007669"/>
    <property type="project" value="UniProtKB-UniRule"/>
</dbReference>
<evidence type="ECO:0000256" key="8">
    <source>
        <dbReference type="PIRSR" id="PIRSR639901-1"/>
    </source>
</evidence>
<gene>
    <name evidence="12" type="ORF">AABB31_09625</name>
</gene>
<keyword evidence="10" id="KW-1003">Cell membrane</keyword>
<reference evidence="12 13" key="2">
    <citation type="submission" date="2024-08" db="EMBL/GenBank/DDBJ databases">
        <title>Phylogenomic analyses of a clade within the roseobacter group suggest taxonomic reassignments of species of the genera Aestuariivita, Citreicella, Loktanella, Nautella, Pelagibaca, Ruegeria, Thalassobius, Thiobacimonas and Tropicibacter, and the proposal o.</title>
        <authorList>
            <person name="Jeon C.O."/>
        </authorList>
    </citation>
    <scope>NUCLEOTIDE SEQUENCE [LARGE SCALE GENOMIC DNA]</scope>
    <source>
        <strain evidence="12 13">SS1-5</strain>
    </source>
</reference>
<proteinExistence type="inferred from homology"/>
<dbReference type="PANTHER" id="PTHR42755:SF1">
    <property type="entry name" value="3-DEOXY-D-MANNO-OCTULOSONIC ACID TRANSFERASE, MITOCHONDRIAL-RELATED"/>
    <property type="match status" value="1"/>
</dbReference>
<dbReference type="KEGG" id="yrh:AABB31_09625"/>
<feature type="transmembrane region" description="Helical" evidence="10">
    <location>
        <begin position="6"/>
        <end position="25"/>
    </location>
</feature>
<evidence type="ECO:0000256" key="9">
    <source>
        <dbReference type="PIRSR" id="PIRSR639901-2"/>
    </source>
</evidence>
<evidence type="ECO:0000256" key="6">
    <source>
        <dbReference type="ARBA" id="ARBA00031445"/>
    </source>
</evidence>
<comment type="catalytic activity">
    <reaction evidence="7 10">
        <text>lipid IVA (E. coli) + CMP-3-deoxy-beta-D-manno-octulosonate = alpha-Kdo-(2-&gt;6)-lipid IVA (E. coli) + CMP + H(+)</text>
        <dbReference type="Rhea" id="RHEA:28066"/>
        <dbReference type="ChEBI" id="CHEBI:15378"/>
        <dbReference type="ChEBI" id="CHEBI:58603"/>
        <dbReference type="ChEBI" id="CHEBI:60364"/>
        <dbReference type="ChEBI" id="CHEBI:60377"/>
        <dbReference type="ChEBI" id="CHEBI:85987"/>
        <dbReference type="EC" id="2.4.99.12"/>
    </reaction>
</comment>
<feature type="site" description="Transition state stabilizer" evidence="9">
    <location>
        <position position="135"/>
    </location>
</feature>
<feature type="domain" description="3-deoxy-D-manno-octulosonic-acid transferase N-terminal" evidence="11">
    <location>
        <begin position="50"/>
        <end position="212"/>
    </location>
</feature>
<dbReference type="PANTHER" id="PTHR42755">
    <property type="entry name" value="3-DEOXY-MANNO-OCTULOSONATE CYTIDYLYLTRANSFERASE"/>
    <property type="match status" value="1"/>
</dbReference>
<dbReference type="GO" id="GO:0009245">
    <property type="term" value="P:lipid A biosynthetic process"/>
    <property type="evidence" value="ECO:0007669"/>
    <property type="project" value="TreeGrafter"/>
</dbReference>
<keyword evidence="10" id="KW-0812">Transmembrane</keyword>
<dbReference type="InterPro" id="IPR007507">
    <property type="entry name" value="Glycos_transf_N"/>
</dbReference>
<dbReference type="Proteomes" id="UP001470809">
    <property type="component" value="Chromosome"/>
</dbReference>
<keyword evidence="10" id="KW-0448">Lipopolysaccharide biosynthesis</keyword>
<dbReference type="RefSeq" id="WP_373635674.1">
    <property type="nucleotide sequence ID" value="NZ_CP151767.2"/>
</dbReference>
<dbReference type="GO" id="GO:0005886">
    <property type="term" value="C:plasma membrane"/>
    <property type="evidence" value="ECO:0007669"/>
    <property type="project" value="UniProtKB-SubCell"/>
</dbReference>
<evidence type="ECO:0000259" key="11">
    <source>
        <dbReference type="Pfam" id="PF04413"/>
    </source>
</evidence>
<dbReference type="InterPro" id="IPR038107">
    <property type="entry name" value="Glycos_transf_N_sf"/>
</dbReference>
<feature type="active site" description="Proton acceptor" evidence="8">
    <location>
        <position position="65"/>
    </location>
</feature>
<feature type="site" description="Transition state stabilizer" evidence="9">
    <location>
        <position position="212"/>
    </location>
</feature>
<evidence type="ECO:0000256" key="1">
    <source>
        <dbReference type="ARBA" id="ARBA00003394"/>
    </source>
</evidence>
<evidence type="ECO:0000256" key="7">
    <source>
        <dbReference type="ARBA" id="ARBA00049183"/>
    </source>
</evidence>
<evidence type="ECO:0000313" key="13">
    <source>
        <dbReference type="Proteomes" id="UP001470809"/>
    </source>
</evidence>
<dbReference type="InterPro" id="IPR039901">
    <property type="entry name" value="Kdotransferase"/>
</dbReference>
<accession>A0AAN0MDA8</accession>
<dbReference type="EMBL" id="CP151767">
    <property type="protein sequence ID" value="WZU69085.2"/>
    <property type="molecule type" value="Genomic_DNA"/>
</dbReference>
<protein>
    <recommendedName>
        <fullName evidence="4 10">3-deoxy-D-manno-octulosonic acid transferase</fullName>
        <shortName evidence="10">Kdo transferase</shortName>
        <ecNumber evidence="3 10">2.4.99.12</ecNumber>
    </recommendedName>
    <alternativeName>
        <fullName evidence="6 10">Lipid IV(A) 3-deoxy-D-manno-octulosonic acid transferase</fullName>
    </alternativeName>
</protein>
<reference evidence="13" key="1">
    <citation type="submission" date="2024-04" db="EMBL/GenBank/DDBJ databases">
        <title>Phylogenomic analyses of a clade within the roseobacter group suggest taxonomic reassignments of species of the genera Aestuariivita, Citreicella, Loktanella, Nautella, Pelagibaca, Ruegeria, Thalassobius, Thiobacimonas and Tropicibacter, and the proposal o.</title>
        <authorList>
            <person name="Jeon C.O."/>
        </authorList>
    </citation>
    <scope>NUCLEOTIDE SEQUENCE [LARGE SCALE GENOMIC DNA]</scope>
    <source>
        <strain evidence="13">SS1-5</strain>
    </source>
</reference>
<evidence type="ECO:0000256" key="2">
    <source>
        <dbReference type="ARBA" id="ARBA00004713"/>
    </source>
</evidence>
<evidence type="ECO:0000313" key="12">
    <source>
        <dbReference type="EMBL" id="WZU69085.2"/>
    </source>
</evidence>
<dbReference type="GO" id="GO:0043842">
    <property type="term" value="F:Kdo transferase activity"/>
    <property type="evidence" value="ECO:0007669"/>
    <property type="project" value="UniProtKB-EC"/>
</dbReference>